<feature type="compositionally biased region" description="Basic and acidic residues" evidence="18">
    <location>
        <begin position="681"/>
        <end position="697"/>
    </location>
</feature>
<evidence type="ECO:0000256" key="7">
    <source>
        <dbReference type="ARBA" id="ARBA00022737"/>
    </source>
</evidence>
<dbReference type="PROSITE" id="PS50240">
    <property type="entry name" value="TRYPSIN_DOM"/>
    <property type="match status" value="2"/>
</dbReference>
<evidence type="ECO:0000256" key="15">
    <source>
        <dbReference type="ARBA" id="ARBA00066707"/>
    </source>
</evidence>
<dbReference type="Gene3D" id="2.40.128.620">
    <property type="match status" value="1"/>
</dbReference>
<dbReference type="InterPro" id="IPR001254">
    <property type="entry name" value="Trypsin_dom"/>
</dbReference>
<evidence type="ECO:0000256" key="14">
    <source>
        <dbReference type="ARBA" id="ARBA00052079"/>
    </source>
</evidence>
<dbReference type="SMART" id="SM00020">
    <property type="entry name" value="Tryp_SPc"/>
    <property type="match status" value="1"/>
</dbReference>
<dbReference type="PROSITE" id="PS50068">
    <property type="entry name" value="LDLRA_2"/>
    <property type="match status" value="8"/>
</dbReference>
<comment type="subcellular location">
    <subcellularLocation>
        <location evidence="2">Endomembrane system</location>
    </subcellularLocation>
    <subcellularLocation>
        <location evidence="1">Membrane</location>
        <topology evidence="1">Single-pass membrane protein</topology>
    </subcellularLocation>
</comment>
<dbReference type="GO" id="GO:0042381">
    <property type="term" value="P:hemolymph coagulation"/>
    <property type="evidence" value="ECO:0007669"/>
    <property type="project" value="UniProtKB-KW"/>
</dbReference>
<dbReference type="PANTHER" id="PTHR24270:SF62">
    <property type="entry name" value="LOW-DENSITY LIPOPROTEIN RECEPTOR-RELATED PROTEIN 2"/>
    <property type="match status" value="1"/>
</dbReference>
<feature type="disulfide bond" evidence="16">
    <location>
        <begin position="1958"/>
        <end position="1973"/>
    </location>
</feature>
<evidence type="ECO:0000256" key="11">
    <source>
        <dbReference type="ARBA" id="ARBA00022989"/>
    </source>
</evidence>
<feature type="region of interest" description="Disordered" evidence="18">
    <location>
        <begin position="1292"/>
        <end position="1319"/>
    </location>
</feature>
<organism evidence="21 22">
    <name type="scientific">Temnothorax curvispinosus</name>
    <dbReference type="NCBI Taxonomy" id="300111"/>
    <lineage>
        <taxon>Eukaryota</taxon>
        <taxon>Metazoa</taxon>
        <taxon>Ecdysozoa</taxon>
        <taxon>Arthropoda</taxon>
        <taxon>Hexapoda</taxon>
        <taxon>Insecta</taxon>
        <taxon>Pterygota</taxon>
        <taxon>Neoptera</taxon>
        <taxon>Endopterygota</taxon>
        <taxon>Hymenoptera</taxon>
        <taxon>Apocrita</taxon>
        <taxon>Aculeata</taxon>
        <taxon>Formicoidea</taxon>
        <taxon>Formicidae</taxon>
        <taxon>Myrmicinae</taxon>
        <taxon>Temnothorax</taxon>
    </lineage>
</organism>
<dbReference type="GO" id="GO:0006508">
    <property type="term" value="P:proteolysis"/>
    <property type="evidence" value="ECO:0007669"/>
    <property type="project" value="UniProtKB-KW"/>
</dbReference>
<keyword evidence="7" id="KW-0677">Repeat</keyword>
<evidence type="ECO:0000256" key="10">
    <source>
        <dbReference type="ARBA" id="ARBA00022825"/>
    </source>
</evidence>
<dbReference type="InterPro" id="IPR023415">
    <property type="entry name" value="LDLR_class-A_CS"/>
</dbReference>
<dbReference type="GO" id="GO:0005886">
    <property type="term" value="C:plasma membrane"/>
    <property type="evidence" value="ECO:0007669"/>
    <property type="project" value="TreeGrafter"/>
</dbReference>
<dbReference type="Pfam" id="PF00057">
    <property type="entry name" value="Ldl_recept_a"/>
    <property type="match status" value="5"/>
</dbReference>
<feature type="disulfide bond" evidence="16">
    <location>
        <begin position="806"/>
        <end position="821"/>
    </location>
</feature>
<dbReference type="SUPFAM" id="SSF57424">
    <property type="entry name" value="LDL receptor-like module"/>
    <property type="match status" value="7"/>
</dbReference>
<dbReference type="InterPro" id="IPR036055">
    <property type="entry name" value="LDL_receptor-like_sf"/>
</dbReference>
<dbReference type="PRINTS" id="PR00261">
    <property type="entry name" value="LDLRECEPTOR"/>
</dbReference>
<dbReference type="InterPro" id="IPR043504">
    <property type="entry name" value="Peptidase_S1_PA_chymotrypsin"/>
</dbReference>
<evidence type="ECO:0000256" key="16">
    <source>
        <dbReference type="PROSITE-ProRule" id="PRU00124"/>
    </source>
</evidence>
<protein>
    <recommendedName>
        <fullName evidence="15">limulus clotting factor C</fullName>
        <ecNumber evidence="15">3.4.21.84</ecNumber>
    </recommendedName>
</protein>
<keyword evidence="6" id="KW-0732">Signal</keyword>
<dbReference type="GO" id="GO:0016192">
    <property type="term" value="P:vesicle-mediated transport"/>
    <property type="evidence" value="ECO:0007669"/>
    <property type="project" value="UniProtKB-ARBA"/>
</dbReference>
<feature type="region of interest" description="Disordered" evidence="18">
    <location>
        <begin position="408"/>
        <end position="427"/>
    </location>
</feature>
<dbReference type="Pfam" id="PF00089">
    <property type="entry name" value="Trypsin"/>
    <property type="match status" value="1"/>
</dbReference>
<dbReference type="InterPro" id="IPR018114">
    <property type="entry name" value="TRYPSIN_HIS"/>
</dbReference>
<evidence type="ECO:0000256" key="19">
    <source>
        <dbReference type="SAM" id="Phobius"/>
    </source>
</evidence>
<dbReference type="PROSITE" id="PS00135">
    <property type="entry name" value="TRYPSIN_SER"/>
    <property type="match status" value="1"/>
</dbReference>
<dbReference type="InterPro" id="IPR015420">
    <property type="entry name" value="Peptidase_S1A_nudel"/>
</dbReference>
<dbReference type="CTD" id="38738"/>
<dbReference type="FunFam" id="2.40.10.10:FF:000120">
    <property type="entry name" value="Putative serine protease"/>
    <property type="match status" value="1"/>
</dbReference>
<accession>A0A6J1PPF5</accession>
<dbReference type="Gene3D" id="4.10.400.10">
    <property type="entry name" value="Low-density Lipoprotein Receptor"/>
    <property type="match status" value="7"/>
</dbReference>
<feature type="disulfide bond" evidence="16">
    <location>
        <begin position="735"/>
        <end position="750"/>
    </location>
</feature>
<proteinExistence type="predicted"/>
<dbReference type="GO" id="GO:0012505">
    <property type="term" value="C:endomembrane system"/>
    <property type="evidence" value="ECO:0007669"/>
    <property type="project" value="UniProtKB-SubCell"/>
</dbReference>
<dbReference type="OrthoDB" id="10016557at2759"/>
<dbReference type="Proteomes" id="UP000504618">
    <property type="component" value="Unplaced"/>
</dbReference>
<dbReference type="SUPFAM" id="SSF50494">
    <property type="entry name" value="Trypsin-like serine proteases"/>
    <property type="match status" value="2"/>
</dbReference>
<feature type="compositionally biased region" description="Polar residues" evidence="18">
    <location>
        <begin position="1295"/>
        <end position="1310"/>
    </location>
</feature>
<feature type="disulfide bond" evidence="16">
    <location>
        <begin position="1410"/>
        <end position="1425"/>
    </location>
</feature>
<feature type="region of interest" description="Disordered" evidence="18">
    <location>
        <begin position="671"/>
        <end position="704"/>
    </location>
</feature>
<keyword evidence="8 17" id="KW-0378">Hydrolase</keyword>
<feature type="compositionally biased region" description="Polar residues" evidence="18">
    <location>
        <begin position="341"/>
        <end position="358"/>
    </location>
</feature>
<dbReference type="EC" id="3.4.21.84" evidence="15"/>
<dbReference type="PROSITE" id="PS00134">
    <property type="entry name" value="TRYPSIN_HIS"/>
    <property type="match status" value="1"/>
</dbReference>
<keyword evidence="11 19" id="KW-1133">Transmembrane helix</keyword>
<evidence type="ECO:0000256" key="3">
    <source>
        <dbReference type="ARBA" id="ARBA00022659"/>
    </source>
</evidence>
<feature type="domain" description="Peptidase S1" evidence="20">
    <location>
        <begin position="1580"/>
        <end position="2059"/>
    </location>
</feature>
<keyword evidence="13 16" id="KW-1015">Disulfide bond</keyword>
<feature type="disulfide bond" evidence="16">
    <location>
        <begin position="723"/>
        <end position="741"/>
    </location>
</feature>
<comment type="caution">
    <text evidence="16">Lacks conserved residue(s) required for the propagation of feature annotation.</text>
</comment>
<evidence type="ECO:0000256" key="12">
    <source>
        <dbReference type="ARBA" id="ARBA00023136"/>
    </source>
</evidence>
<feature type="disulfide bond" evidence="16">
    <location>
        <begin position="1873"/>
        <end position="1891"/>
    </location>
</feature>
<dbReference type="GeneID" id="112454440"/>
<keyword evidence="3" id="KW-0768">Sushi</keyword>
<dbReference type="GO" id="GO:0004252">
    <property type="term" value="F:serine-type endopeptidase activity"/>
    <property type="evidence" value="ECO:0007669"/>
    <property type="project" value="InterPro"/>
</dbReference>
<dbReference type="PROSITE" id="PS01209">
    <property type="entry name" value="LDLRA_1"/>
    <property type="match status" value="2"/>
</dbReference>
<feature type="transmembrane region" description="Helical" evidence="19">
    <location>
        <begin position="67"/>
        <end position="92"/>
    </location>
</feature>
<feature type="domain" description="Peptidase S1" evidence="20">
    <location>
        <begin position="992"/>
        <end position="1228"/>
    </location>
</feature>
<dbReference type="PANTHER" id="PTHR24270">
    <property type="entry name" value="LOW-DENSITY LIPOPROTEIN RECEPTOR-RELATED"/>
    <property type="match status" value="1"/>
</dbReference>
<feature type="disulfide bond" evidence="16">
    <location>
        <begin position="1266"/>
        <end position="1281"/>
    </location>
</feature>
<dbReference type="InterPro" id="IPR002172">
    <property type="entry name" value="LDrepeatLR_classA_rpt"/>
</dbReference>
<feature type="region of interest" description="Disordered" evidence="18">
    <location>
        <begin position="294"/>
        <end position="321"/>
    </location>
</feature>
<reference evidence="22" key="1">
    <citation type="submission" date="2025-08" db="UniProtKB">
        <authorList>
            <consortium name="RefSeq"/>
        </authorList>
    </citation>
    <scope>IDENTIFICATION</scope>
    <source>
        <tissue evidence="22">Whole body</tissue>
    </source>
</reference>
<dbReference type="CDD" id="cd00190">
    <property type="entry name" value="Tryp_SPc"/>
    <property type="match status" value="1"/>
</dbReference>
<dbReference type="Pfam" id="PF09342">
    <property type="entry name" value="DUF1986"/>
    <property type="match status" value="1"/>
</dbReference>
<dbReference type="Gene3D" id="2.40.10.10">
    <property type="entry name" value="Trypsin-like serine proteases"/>
    <property type="match status" value="3"/>
</dbReference>
<evidence type="ECO:0000256" key="6">
    <source>
        <dbReference type="ARBA" id="ARBA00022729"/>
    </source>
</evidence>
<keyword evidence="21" id="KW-1185">Reference proteome</keyword>
<feature type="disulfide bond" evidence="16">
    <location>
        <begin position="1821"/>
        <end position="1839"/>
    </location>
</feature>
<keyword evidence="4 17" id="KW-0645">Protease</keyword>
<evidence type="ECO:0000259" key="20">
    <source>
        <dbReference type="PROSITE" id="PS50240"/>
    </source>
</evidence>
<keyword evidence="5 19" id="KW-0812">Transmembrane</keyword>
<feature type="disulfide bond" evidence="16">
    <location>
        <begin position="1448"/>
        <end position="1463"/>
    </location>
</feature>
<dbReference type="CDD" id="cd00112">
    <property type="entry name" value="LDLa"/>
    <property type="match status" value="7"/>
</dbReference>
<evidence type="ECO:0000256" key="8">
    <source>
        <dbReference type="ARBA" id="ARBA00022801"/>
    </source>
</evidence>
<evidence type="ECO:0000313" key="22">
    <source>
        <dbReference type="RefSeq" id="XP_024871597.1"/>
    </source>
</evidence>
<evidence type="ECO:0000256" key="18">
    <source>
        <dbReference type="SAM" id="MobiDB-lite"/>
    </source>
</evidence>
<dbReference type="InterPro" id="IPR033116">
    <property type="entry name" value="TRYPSIN_SER"/>
</dbReference>
<evidence type="ECO:0000256" key="13">
    <source>
        <dbReference type="ARBA" id="ARBA00023157"/>
    </source>
</evidence>
<comment type="catalytic activity">
    <reaction evidence="14">
        <text>Selective cleavage of 103-Arg-|-Ser-104 and 124-Ile-|-Ile-125 bonds in Limulus clotting factor B to form activated factor B. Cleavage of -Pro-Arg-|-Xaa- bonds in synthetic substrates.</text>
        <dbReference type="EC" id="3.4.21.84"/>
    </reaction>
</comment>
<dbReference type="SMART" id="SM00192">
    <property type="entry name" value="LDLa"/>
    <property type="match status" value="9"/>
</dbReference>
<feature type="disulfide bond" evidence="16">
    <location>
        <begin position="716"/>
        <end position="728"/>
    </location>
</feature>
<evidence type="ECO:0000256" key="9">
    <source>
        <dbReference type="ARBA" id="ARBA00022820"/>
    </source>
</evidence>
<keyword evidence="9" id="KW-0353">Hemolymph clotting</keyword>
<keyword evidence="10 17" id="KW-0720">Serine protease</keyword>
<dbReference type="RefSeq" id="XP_024871597.1">
    <property type="nucleotide sequence ID" value="XM_025015829.1"/>
</dbReference>
<sequence>MRLLDKSNKLHVDKGSPSQMVDVPIDSPCCVVLTDSRIRNTGITSNKCKTKSGGDNHSKFYASHKRILLTGAILILLITLFLTIINLTFSILSGHDAREASVRIQPETRLERVIRLGFPLGRRSLLKSRAGKVIDGDPSFNDQTELTSQITQVAESDAFPTINGGDADTRSKREVVSRRRRDCDLKAKQCEMLLKTVQSYLEALSIKFPEKSLPTDIRKCLDCKELLNNADENDVDHAPQSKDRYFPHDYAEQNHSSDFGPAIIKLLDNGQAENGTKRTEINQTEAAKIQPPVETNSVTNNSSQNVMNQSSTSTSTPEITTMSIHQTDYNGSRRIDVSDIDINNSGINDKQSDSNPAANDSRVTKNQNDEIVSAAPKIDEPHRVATESKDVTNAKSWFTTESSSMRTQYNAITGDEQSRKTTIATDSIGTTETRIPTYENTAIDLTTQITENVTSVPTGNDVIRIDGGGTMHSSVRPSFEGHLENRSATLTNGSKSMENQRDYEQFMSADQFQKDNGKSIPVTTESTKSFQQLQPTPTMWTIPHPVCFFGQYPGQSSNTPLSPVSAFYPGPTSSAQSRGFPFLNPPNQGSSSPNYMQVQANTVQFMPRLNYVGNLAQPRQDVGPTGPAMSAMSNHAPAFSLNQQPTAMSQQPIANMPYFCGYISLPTIRFPPIPGTSQSDRSADEAKDLPKESEKSPQKYGVITRNNPQSSTFNRCPINYHQCDNLNCVPKVKWCDGRVDCTDASDETKCSCRDRISRDRLCDGYFDCPHGEDELGCFGCPLDSFNCDDWDRRYNRDNCVSLLQRCDGVQQCSNGKDELDCNILLETHVGPNDIFTVGYTQGYLHKNVRGQWYPVCSKTLTWAVDACASEIGHPLTTMPKIQTVHVPENTFQDPYVIVTDNNNIKMMSCQGTAVFVKCPPLPCGTKALPRQNFSPVFNTTKNNYRRHAKEQSASEFNKLYRETLGLLNASQSMSEEKMQDQNDTIVGSQLRVVGGRASQPKAWPFLVAIYRDGNFHCGGVILTEVHILTAGHCMYGYEGHYYEIQAGILRRLSFSLTTQWRRAKHVIIHPGFVKEQMQNDIAMIVLDKPLLFNRWVRQVCLPALNTAGLAWREGPSPQSVCVAVGWGAIREDGPDPDHLREVEVPILSSCKYLSDQNNATICAGYPQGGRDACQGDSGGPLMCRNPNLASQWYAAGLISHGDGCGRPNEPGVYMKVSYYIDWILQTFVILDTQETSPYGGKPLDSCPGFSCQSSMMGKCLPKENHCDRIVHCLDGEDEIGCEILQINERYRESDSNNTSVKPQANETSSDATEKNKVSTETIPISTSSYFFYQTETQTYSDENSNITDTYTTTPKITMSSVRLTFTCKSLIQTIMINKKCDKHLDCEDGTDEEDCTCRDYLLNFQPTAICDGHLDCDDETDEKDCGICEDDEFYCSRSKGCIPMVKKCDGNFDCPLREDEVDCLALTNGEYVNMDSDNRPVLNIEGLLSRYYNETWHVECPQPDILKNSTKMSIIGGNLCKYLGFMSLQSSGEIVVNKTVLETRFSRRWANGTTGYEPSPVAGSEGGETCTALQFRCRPVLSSSADSHLAVDPKTGSHTYLWPWLAAIFVDGRYHCSALLLESDWLLADSSCTEAVRLSVNYTTVLLGQSRSFLYVDGPHQQISVVDEIRDVKRTDISLLHLKTAVNFTRYVQPLFLEKKIYPPEKDDLCVAIGTDNEHLTQSIFLQPILENCDKCYRCFVEALGIKCPTNGTSSNWSGTVFCRSEKGWYPAAVFHENDGPCSFQSTQNLTSIDYIHAYLTQALEKEPQPTVEATCDGVRCNIGRCVPWNQVCDGVADCRDGADEKNAMCLQVQQTRRKDESNRKCAKSELRCKNGECVSKSAFCDGKVDCSDGTDEPVRCSCAEYLKLTKPERLCDGVRHCLDKTDESPEACHCIETNFKCNTDSKNVSCISRDFVCDGDNDCPNGEDETECKKVQKTADNRFAAGEVVQRSYGVWHTLCYPSVVMSQEEAVNVCRKNGYTNGTINYEYQTLEPIVPSRDDFYMIRLNSDTWITMRDDKPLINLVQPERPCYRLFVKCN</sequence>
<keyword evidence="12 19" id="KW-0472">Membrane</keyword>
<evidence type="ECO:0000256" key="4">
    <source>
        <dbReference type="ARBA" id="ARBA00022670"/>
    </source>
</evidence>
<evidence type="ECO:0000313" key="21">
    <source>
        <dbReference type="Proteomes" id="UP000504618"/>
    </source>
</evidence>
<feature type="disulfide bond" evidence="16">
    <location>
        <begin position="1866"/>
        <end position="1878"/>
    </location>
</feature>
<gene>
    <name evidence="22" type="primary">LOC112454440</name>
</gene>
<feature type="compositionally biased region" description="Basic and acidic residues" evidence="18">
    <location>
        <begin position="377"/>
        <end position="390"/>
    </location>
</feature>
<name>A0A6J1PPF5_9HYME</name>
<dbReference type="InterPro" id="IPR009003">
    <property type="entry name" value="Peptidase_S1_PA"/>
</dbReference>
<evidence type="ECO:0000256" key="2">
    <source>
        <dbReference type="ARBA" id="ARBA00004308"/>
    </source>
</evidence>
<feature type="region of interest" description="Disordered" evidence="18">
    <location>
        <begin position="341"/>
        <end position="390"/>
    </location>
</feature>
<evidence type="ECO:0000256" key="1">
    <source>
        <dbReference type="ARBA" id="ARBA00004167"/>
    </source>
</evidence>
<evidence type="ECO:0000256" key="17">
    <source>
        <dbReference type="RuleBase" id="RU363034"/>
    </source>
</evidence>
<dbReference type="InterPro" id="IPR050685">
    <property type="entry name" value="LDLR"/>
</dbReference>
<feature type="compositionally biased region" description="Low complexity" evidence="18">
    <location>
        <begin position="295"/>
        <end position="321"/>
    </location>
</feature>
<evidence type="ECO:0000256" key="5">
    <source>
        <dbReference type="ARBA" id="ARBA00022692"/>
    </source>
</evidence>